<dbReference type="Proteomes" id="UP000765509">
    <property type="component" value="Unassembled WGS sequence"/>
</dbReference>
<comment type="caution">
    <text evidence="2">The sequence shown here is derived from an EMBL/GenBank/DDBJ whole genome shotgun (WGS) entry which is preliminary data.</text>
</comment>
<reference evidence="2" key="1">
    <citation type="submission" date="2021-03" db="EMBL/GenBank/DDBJ databases">
        <title>Draft genome sequence of rust myrtle Austropuccinia psidii MF-1, a brazilian biotype.</title>
        <authorList>
            <person name="Quecine M.C."/>
            <person name="Pachon D.M.R."/>
            <person name="Bonatelli M.L."/>
            <person name="Correr F.H."/>
            <person name="Franceschini L.M."/>
            <person name="Leite T.F."/>
            <person name="Margarido G.R.A."/>
            <person name="Almeida C.A."/>
            <person name="Ferrarezi J.A."/>
            <person name="Labate C.A."/>
        </authorList>
    </citation>
    <scope>NUCLEOTIDE SEQUENCE</scope>
    <source>
        <strain evidence="2">MF-1</strain>
    </source>
</reference>
<dbReference type="Gene3D" id="1.10.10.10">
    <property type="entry name" value="Winged helix-like DNA-binding domain superfamily/Winged helix DNA-binding domain"/>
    <property type="match status" value="1"/>
</dbReference>
<proteinExistence type="predicted"/>
<dbReference type="GO" id="GO:0006313">
    <property type="term" value="P:DNA transposition"/>
    <property type="evidence" value="ECO:0007669"/>
    <property type="project" value="InterPro"/>
</dbReference>
<dbReference type="InterPro" id="IPR009057">
    <property type="entry name" value="Homeodomain-like_sf"/>
</dbReference>
<evidence type="ECO:0000259" key="1">
    <source>
        <dbReference type="Pfam" id="PF01498"/>
    </source>
</evidence>
<dbReference type="OrthoDB" id="2431447at2759"/>
<keyword evidence="3" id="KW-1185">Reference proteome</keyword>
<dbReference type="GO" id="GO:0003677">
    <property type="term" value="F:DNA binding"/>
    <property type="evidence" value="ECO:0007669"/>
    <property type="project" value="InterPro"/>
</dbReference>
<dbReference type="InterPro" id="IPR002492">
    <property type="entry name" value="Transposase_Tc1-like"/>
</dbReference>
<dbReference type="Pfam" id="PF01498">
    <property type="entry name" value="HTH_Tnp_Tc3_2"/>
    <property type="match status" value="1"/>
</dbReference>
<dbReference type="InterPro" id="IPR036388">
    <property type="entry name" value="WH-like_DNA-bd_sf"/>
</dbReference>
<evidence type="ECO:0000313" key="3">
    <source>
        <dbReference type="Proteomes" id="UP000765509"/>
    </source>
</evidence>
<dbReference type="EMBL" id="AVOT02063511">
    <property type="protein sequence ID" value="MBW0556175.1"/>
    <property type="molecule type" value="Genomic_DNA"/>
</dbReference>
<protein>
    <recommendedName>
        <fullName evidence="1">Transposase Tc1-like domain-containing protein</fullName>
    </recommendedName>
</protein>
<feature type="domain" description="Transposase Tc1-like" evidence="1">
    <location>
        <begin position="69"/>
        <end position="135"/>
    </location>
</feature>
<dbReference type="SUPFAM" id="SSF46689">
    <property type="entry name" value="Homeodomain-like"/>
    <property type="match status" value="1"/>
</dbReference>
<name>A0A9Q3PCH9_9BASI</name>
<accession>A0A9Q3PCH9</accession>
<dbReference type="GO" id="GO:0015074">
    <property type="term" value="P:DNA integration"/>
    <property type="evidence" value="ECO:0007669"/>
    <property type="project" value="InterPro"/>
</dbReference>
<dbReference type="AlphaFoldDB" id="A0A9Q3PCH9"/>
<gene>
    <name evidence="2" type="ORF">O181_095890</name>
</gene>
<dbReference type="Gene3D" id="3.30.420.10">
    <property type="entry name" value="Ribonuclease H-like superfamily/Ribonuclease H"/>
    <property type="match status" value="1"/>
</dbReference>
<organism evidence="2 3">
    <name type="scientific">Austropuccinia psidii MF-1</name>
    <dbReference type="NCBI Taxonomy" id="1389203"/>
    <lineage>
        <taxon>Eukaryota</taxon>
        <taxon>Fungi</taxon>
        <taxon>Dikarya</taxon>
        <taxon>Basidiomycota</taxon>
        <taxon>Pucciniomycotina</taxon>
        <taxon>Pucciniomycetes</taxon>
        <taxon>Pucciniales</taxon>
        <taxon>Sphaerophragmiaceae</taxon>
        <taxon>Austropuccinia</taxon>
    </lineage>
</organism>
<evidence type="ECO:0000313" key="2">
    <source>
        <dbReference type="EMBL" id="MBW0556175.1"/>
    </source>
</evidence>
<dbReference type="InterPro" id="IPR036397">
    <property type="entry name" value="RNaseH_sf"/>
</dbReference>
<sequence length="270" mass="30801">MPHPYDNKTKARIIGMHEAGVSLHKISGLTGIPKRSIQDIITQYNYCGTVQNLPSPGRKLILNECDIQQLNRVTQTQRCASLNKITNSITKEVSSQMVQRVLHEEGIFSRIAVVKPHLPPHHFSKHLAFARSHINWSVEVWKKVIGTDKRSFELAKTPTPTQGEQYSFDFQVAQHHSGHKPIMVWAGFCDIKQSPLVIMGPNAFQTQGFIDNVYSIRLLPFYNYLQQQQQVPQGQAFTHCEDNAPVHTSLLYCQWKDSQGIIKFTQFKSH</sequence>